<dbReference type="InterPro" id="IPR032710">
    <property type="entry name" value="NTF2-like_dom_sf"/>
</dbReference>
<name>A0ABY6Q2F9_9GAMM</name>
<reference evidence="2 3" key="1">
    <citation type="submission" date="2019-02" db="EMBL/GenBank/DDBJ databases">
        <title>Halieaceae_genomes.</title>
        <authorList>
            <person name="Li S.-H."/>
        </authorList>
    </citation>
    <scope>NUCLEOTIDE SEQUENCE [LARGE SCALE GENOMIC DNA]</scope>
    <source>
        <strain evidence="2 3">JH123</strain>
    </source>
</reference>
<dbReference type="RefSeq" id="WP_279242056.1">
    <property type="nucleotide sequence ID" value="NZ_CP036501.1"/>
</dbReference>
<keyword evidence="3" id="KW-1185">Reference proteome</keyword>
<evidence type="ECO:0000313" key="3">
    <source>
        <dbReference type="Proteomes" id="UP001317963"/>
    </source>
</evidence>
<dbReference type="InterPro" id="IPR037401">
    <property type="entry name" value="SnoaL-like"/>
</dbReference>
<organism evidence="2 3">
    <name type="scientific">Candidatus Paraluminiphilus aquimaris</name>
    <dbReference type="NCBI Taxonomy" id="2518994"/>
    <lineage>
        <taxon>Bacteria</taxon>
        <taxon>Pseudomonadati</taxon>
        <taxon>Pseudomonadota</taxon>
        <taxon>Gammaproteobacteria</taxon>
        <taxon>Cellvibrionales</taxon>
        <taxon>Halieaceae</taxon>
        <taxon>Candidatus Paraluminiphilus</taxon>
    </lineage>
</organism>
<gene>
    <name evidence="2" type="ORF">E0F26_00350</name>
</gene>
<protein>
    <submittedName>
        <fullName evidence="2">Nuclear transport factor 2 family protein</fullName>
    </submittedName>
</protein>
<proteinExistence type="predicted"/>
<sequence>MTLSLQEISDRLELQDLVTRYADIIDRKAFAELSTLFTDNAVIDYEATGAPKCSVQEMVTFLNEAMSLFPNHQHLVSNTQFKVNGDTATGRVMCFNPMEMAVEGGTQTFILGIWYVDEFVRVDDRWLFASRKQEASWNLNFPDELRPN</sequence>
<evidence type="ECO:0000313" key="2">
    <source>
        <dbReference type="EMBL" id="UZP73279.1"/>
    </source>
</evidence>
<dbReference type="SUPFAM" id="SSF54427">
    <property type="entry name" value="NTF2-like"/>
    <property type="match status" value="1"/>
</dbReference>
<accession>A0ABY6Q2F9</accession>
<dbReference type="Proteomes" id="UP001317963">
    <property type="component" value="Chromosome"/>
</dbReference>
<dbReference type="Pfam" id="PF13577">
    <property type="entry name" value="SnoaL_4"/>
    <property type="match status" value="1"/>
</dbReference>
<dbReference type="EMBL" id="CP036501">
    <property type="protein sequence ID" value="UZP73279.1"/>
    <property type="molecule type" value="Genomic_DNA"/>
</dbReference>
<feature type="domain" description="SnoaL-like" evidence="1">
    <location>
        <begin position="6"/>
        <end position="132"/>
    </location>
</feature>
<dbReference type="CDD" id="cd00531">
    <property type="entry name" value="NTF2_like"/>
    <property type="match status" value="1"/>
</dbReference>
<dbReference type="Gene3D" id="3.10.450.50">
    <property type="match status" value="1"/>
</dbReference>
<evidence type="ECO:0000259" key="1">
    <source>
        <dbReference type="Pfam" id="PF13577"/>
    </source>
</evidence>